<dbReference type="InterPro" id="IPR029063">
    <property type="entry name" value="SAM-dependent_MTases_sf"/>
</dbReference>
<dbReference type="InterPro" id="IPR027577">
    <property type="entry name" value="OvoA_Nterm"/>
</dbReference>
<gene>
    <name evidence="6" type="ORF">ICHIAU1_07840</name>
</gene>
<dbReference type="EMBL" id="AP022345">
    <property type="protein sequence ID" value="BBU68501.1"/>
    <property type="molecule type" value="Genomic_DNA"/>
</dbReference>
<protein>
    <submittedName>
        <fullName evidence="6">SAM-dependent methyltransferase</fullName>
    </submittedName>
</protein>
<organism evidence="6 7">
    <name type="scientific">Fluviibacter phosphoraccumulans</name>
    <dbReference type="NCBI Taxonomy" id="1751046"/>
    <lineage>
        <taxon>Bacteria</taxon>
        <taxon>Pseudomonadati</taxon>
        <taxon>Pseudomonadota</taxon>
        <taxon>Betaproteobacteria</taxon>
        <taxon>Rhodocyclales</taxon>
        <taxon>Fluviibacteraceae</taxon>
        <taxon>Fluviibacter</taxon>
    </lineage>
</organism>
<dbReference type="GO" id="GO:0032259">
    <property type="term" value="P:methylation"/>
    <property type="evidence" value="ECO:0007669"/>
    <property type="project" value="UniProtKB-KW"/>
</dbReference>
<evidence type="ECO:0000256" key="1">
    <source>
        <dbReference type="ARBA" id="ARBA00023002"/>
    </source>
</evidence>
<keyword evidence="7" id="KW-1185">Reference proteome</keyword>
<accession>A0A679I374</accession>
<dbReference type="NCBIfam" id="TIGR04345">
    <property type="entry name" value="ovoA_Cterm"/>
    <property type="match status" value="1"/>
</dbReference>
<dbReference type="FunFam" id="3.90.1580.10:FF:000006">
    <property type="entry name" value="Generic methyltransferase, putative"/>
    <property type="match status" value="1"/>
</dbReference>
<dbReference type="InterPro" id="IPR027625">
    <property type="entry name" value="OvoA_Cterm"/>
</dbReference>
<dbReference type="Gene3D" id="3.40.50.150">
    <property type="entry name" value="Vaccinia Virus protein VP39"/>
    <property type="match status" value="1"/>
</dbReference>
<keyword evidence="6" id="KW-0489">Methyltransferase</keyword>
<evidence type="ECO:0000256" key="3">
    <source>
        <dbReference type="ARBA" id="ARBA00037882"/>
    </source>
</evidence>
<dbReference type="Pfam" id="PF12867">
    <property type="entry name" value="DinB_2"/>
    <property type="match status" value="1"/>
</dbReference>
<dbReference type="InterPro" id="IPR051043">
    <property type="entry name" value="Sulfatase_Mod_Factor_Kinase"/>
</dbReference>
<dbReference type="GO" id="GO:0120147">
    <property type="term" value="F:formylglycine-generating oxidase activity"/>
    <property type="evidence" value="ECO:0007669"/>
    <property type="project" value="TreeGrafter"/>
</dbReference>
<dbReference type="NCBIfam" id="TIGR04344">
    <property type="entry name" value="ovoA_Nterm"/>
    <property type="match status" value="1"/>
</dbReference>
<feature type="domain" description="Sulfatase-modifying factor enzyme-like" evidence="4">
    <location>
        <begin position="356"/>
        <end position="442"/>
    </location>
</feature>
<dbReference type="PANTHER" id="PTHR23150">
    <property type="entry name" value="SULFATASE MODIFYING FACTOR 1, 2"/>
    <property type="match status" value="1"/>
</dbReference>
<evidence type="ECO:0000259" key="4">
    <source>
        <dbReference type="Pfam" id="PF03781"/>
    </source>
</evidence>
<dbReference type="CDD" id="cd02440">
    <property type="entry name" value="AdoMet_MTases"/>
    <property type="match status" value="1"/>
</dbReference>
<feature type="domain" description="Sulfatase-modifying factor enzyme-like" evidence="4">
    <location>
        <begin position="185"/>
        <end position="331"/>
    </location>
</feature>
<dbReference type="GO" id="GO:0008168">
    <property type="term" value="F:methyltransferase activity"/>
    <property type="evidence" value="ECO:0007669"/>
    <property type="project" value="UniProtKB-KW"/>
</dbReference>
<comment type="pathway">
    <text evidence="3">Amino-acid biosynthesis; ergothioneine biosynthesis.</text>
</comment>
<evidence type="ECO:0000313" key="7">
    <source>
        <dbReference type="Proteomes" id="UP000463961"/>
    </source>
</evidence>
<dbReference type="InterPro" id="IPR024775">
    <property type="entry name" value="DinB-like"/>
</dbReference>
<dbReference type="Pfam" id="PF03781">
    <property type="entry name" value="FGE-sulfatase"/>
    <property type="match status" value="2"/>
</dbReference>
<dbReference type="Gene3D" id="3.90.1580.10">
    <property type="entry name" value="paralog of FGE (formylglycine-generating enzyme)"/>
    <property type="match status" value="1"/>
</dbReference>
<dbReference type="Proteomes" id="UP000463961">
    <property type="component" value="Chromosome"/>
</dbReference>
<dbReference type="SUPFAM" id="SSF53335">
    <property type="entry name" value="S-adenosyl-L-methionine-dependent methyltransferases"/>
    <property type="match status" value="1"/>
</dbReference>
<evidence type="ECO:0000259" key="5">
    <source>
        <dbReference type="Pfam" id="PF12867"/>
    </source>
</evidence>
<keyword evidence="6" id="KW-0808">Transferase</keyword>
<dbReference type="AlphaFoldDB" id="A0A679I374"/>
<sequence length="704" mass="79706">MNEAELRKTLLSYFETCFDRYESLFGCLRSDAAYFQKSISLRHPLIFYFGHTATFFVNKLLLAKLIPERINPRFEALFAVGVDEMSWDDLDEANYDWPTVAEVKAYRQQVRSAVTRVITEASWCGPMSWDNPWWAILMGIEHELIHLETSSVLIRQHRLDFVQPQSSWLPVNAKPVDCGAVPKNALVNVPAGAVTIGKGDPHADACASAGEARRYGWDNEYGVHYAEVPKFSASRMLVSNAEFLAFVDAGGYAEDRFWNEEGLGWRKFAKAMHPSFWVKQPDGWALRLMCEEVPMPWDWPVEVNCHEAAAFCVWKAEVTGMSVRLPTEDEWYRLYDLSGITPETPAQRRLSGGCSAVPVNQYAQGDFYDVVGNVWQWTCTPIYPLAGFEAHPIYDDFSIPTFDTRHNLIKGGSWISCGNEALRASRYAFRRHFFQHAGFRYVVGEAPLVPQVSHYEDDALLAQYAEFHFGQSYFDVPNFPRAVAEISLKAMQGKPMRRALDIGCAVGRTSFELAKGLPGALGFESVIGVDFSARFINLADELVRDGIVRYALTDEGSLQSFREITLAKLGFTDCSAKVAFLQGDACNLKENHREYDLVVAANLIDRLYDPAKFLDEISQRIVLGGVLVLTSPYTWLEEHTPRAQWLGGFRRDGERYTTLDALHAHLSRDFEPIGAPQDVPFVIRETARKFQHSVAQLTCWQRRA</sequence>
<dbReference type="InterPro" id="IPR005532">
    <property type="entry name" value="SUMF_dom"/>
</dbReference>
<name>A0A679I374_9RHOO</name>
<dbReference type="Pfam" id="PF13489">
    <property type="entry name" value="Methyltransf_23"/>
    <property type="match status" value="1"/>
</dbReference>
<proteinExistence type="predicted"/>
<dbReference type="InterPro" id="IPR016187">
    <property type="entry name" value="CTDL_fold"/>
</dbReference>
<dbReference type="SUPFAM" id="SSF56436">
    <property type="entry name" value="C-type lectin-like"/>
    <property type="match status" value="1"/>
</dbReference>
<reference evidence="7" key="1">
    <citation type="submission" date="2020-01" db="EMBL/GenBank/DDBJ databases">
        <title>Phosphoaccumulans saitamaens gen. nov., sp. nov., a polyphosphate accumulating bacterium isolated from surface river water.</title>
        <authorList>
            <person name="Watanabe K."/>
            <person name="Suda W."/>
        </authorList>
    </citation>
    <scope>NUCLEOTIDE SEQUENCE [LARGE SCALE GENOMIC DNA]</scope>
    <source>
        <strain evidence="7">ICHIAU1</strain>
    </source>
</reference>
<feature type="domain" description="DinB-like" evidence="5">
    <location>
        <begin position="14"/>
        <end position="149"/>
    </location>
</feature>
<keyword evidence="2" id="KW-0408">Iron</keyword>
<dbReference type="PANTHER" id="PTHR23150:SF26">
    <property type="entry name" value="GENERIC METHYLTRANSFERASE"/>
    <property type="match status" value="1"/>
</dbReference>
<evidence type="ECO:0000256" key="2">
    <source>
        <dbReference type="ARBA" id="ARBA00023004"/>
    </source>
</evidence>
<evidence type="ECO:0000313" key="6">
    <source>
        <dbReference type="EMBL" id="BBU68501.1"/>
    </source>
</evidence>
<dbReference type="InterPro" id="IPR042095">
    <property type="entry name" value="SUMF_sf"/>
</dbReference>
<keyword evidence="1" id="KW-0560">Oxidoreductase</keyword>